<dbReference type="NCBIfam" id="TIGR03072">
    <property type="entry name" value="release_prfH"/>
    <property type="match status" value="1"/>
</dbReference>
<dbReference type="Gene3D" id="3.30.160.20">
    <property type="match status" value="1"/>
</dbReference>
<dbReference type="Gene3D" id="3.30.70.1660">
    <property type="match status" value="1"/>
</dbReference>
<dbReference type="Proteomes" id="UP000304840">
    <property type="component" value="Chromosome"/>
</dbReference>
<dbReference type="InterPro" id="IPR050057">
    <property type="entry name" value="Prokaryotic/Mito_RF"/>
</dbReference>
<dbReference type="PANTHER" id="PTHR43804:SF9">
    <property type="entry name" value="PEPTIDE CHAIN RELEASE FACTOR HOMOLOG-RELATED"/>
    <property type="match status" value="1"/>
</dbReference>
<proteinExistence type="inferred from homology"/>
<dbReference type="RefSeq" id="WP_138425201.1">
    <property type="nucleotide sequence ID" value="NZ_CP010992.1"/>
</dbReference>
<dbReference type="InterPro" id="IPR045853">
    <property type="entry name" value="Pep_chain_release_fac_I_sf"/>
</dbReference>
<accession>A0AAI8CIM9</accession>
<evidence type="ECO:0000256" key="1">
    <source>
        <dbReference type="ARBA" id="ARBA00010835"/>
    </source>
</evidence>
<evidence type="ECO:0000313" key="4">
    <source>
        <dbReference type="EMBL" id="AMO21444.2"/>
    </source>
</evidence>
<evidence type="ECO:0000259" key="3">
    <source>
        <dbReference type="PROSITE" id="PS00745"/>
    </source>
</evidence>
<dbReference type="InterPro" id="IPR017509">
    <property type="entry name" value="PrfH"/>
</dbReference>
<dbReference type="InterPro" id="IPR000352">
    <property type="entry name" value="Pep_chain_release_fac_I"/>
</dbReference>
<dbReference type="PROSITE" id="PS00745">
    <property type="entry name" value="RF_PROK_I"/>
    <property type="match status" value="1"/>
</dbReference>
<comment type="similarity">
    <text evidence="1">Belongs to the prokaryotic/mitochondrial release factor family.</text>
</comment>
<feature type="domain" description="Prokaryotic-type class I peptide chain release factors" evidence="3">
    <location>
        <begin position="137"/>
        <end position="153"/>
    </location>
</feature>
<organism evidence="4 5">
    <name type="scientific">Flavobacterium columnare</name>
    <dbReference type="NCBI Taxonomy" id="996"/>
    <lineage>
        <taxon>Bacteria</taxon>
        <taxon>Pseudomonadati</taxon>
        <taxon>Bacteroidota</taxon>
        <taxon>Flavobacteriia</taxon>
        <taxon>Flavobacteriales</taxon>
        <taxon>Flavobacteriaceae</taxon>
        <taxon>Flavobacterium</taxon>
    </lineage>
</organism>
<dbReference type="SUPFAM" id="SSF75620">
    <property type="entry name" value="Release factor"/>
    <property type="match status" value="1"/>
</dbReference>
<sequence>METKIKSNQVSNRPSFGGVGEAIIQITSGRGPAECDWVVAQVLKRVLVEAEEMKLKVEVINREPGPENGTVVWALVAIKGANTNEFVRSWVGTIQWIGKSTFRKFHKRKNWFIGIFEVPPTILPTFSEKDIQYQAMRSSGAGGQHVNKVSSAIRATHLPTGISVVSMDSRSQHQNKKLATERLLAKLKETQYDQLQQQVQNQWTNQMAVQRENPIRTFEGSDFKKEKKSKNNKKERQEGKKMIIPFKLKIYWIKK</sequence>
<dbReference type="Pfam" id="PF00472">
    <property type="entry name" value="RF-1"/>
    <property type="match status" value="1"/>
</dbReference>
<dbReference type="EMBL" id="CP010992">
    <property type="protein sequence ID" value="AMO21444.2"/>
    <property type="molecule type" value="Genomic_DNA"/>
</dbReference>
<feature type="region of interest" description="Disordered" evidence="2">
    <location>
        <begin position="214"/>
        <end position="239"/>
    </location>
</feature>
<name>A0AAI8CIM9_9FLAO</name>
<protein>
    <submittedName>
        <fullName evidence="4">Peptide chain release factor H</fullName>
    </submittedName>
</protein>
<dbReference type="PANTHER" id="PTHR43804">
    <property type="entry name" value="LD18447P"/>
    <property type="match status" value="1"/>
</dbReference>
<dbReference type="GO" id="GO:0003747">
    <property type="term" value="F:translation release factor activity"/>
    <property type="evidence" value="ECO:0007669"/>
    <property type="project" value="InterPro"/>
</dbReference>
<gene>
    <name evidence="4" type="ORF">UN65_06385</name>
</gene>
<reference evidence="4 5" key="2">
    <citation type="submission" date="2019-05" db="EMBL/GenBank/DDBJ databases">
        <authorList>
            <person name="Ravantti J.J."/>
        </authorList>
    </citation>
    <scope>NUCLEOTIDE SEQUENCE [LARGE SCALE GENOMIC DNA]</scope>
    <source>
        <strain evidence="4 5">B185</strain>
    </source>
</reference>
<evidence type="ECO:0000256" key="2">
    <source>
        <dbReference type="SAM" id="MobiDB-lite"/>
    </source>
</evidence>
<dbReference type="AlphaFoldDB" id="A0AAI8CIM9"/>
<reference evidence="5" key="1">
    <citation type="submission" date="2016-03" db="EMBL/GenBank/DDBJ databases">
        <title>Flavobacterium columnare strain B185, complete genome.</title>
        <authorList>
            <person name="Sundberg L.-R."/>
            <person name="Papponen P."/>
            <person name="Laanto E."/>
        </authorList>
    </citation>
    <scope>NUCLEOTIDE SEQUENCE [LARGE SCALE GENOMIC DNA]</scope>
    <source>
        <strain evidence="5">B185</strain>
    </source>
</reference>
<evidence type="ECO:0000313" key="5">
    <source>
        <dbReference type="Proteomes" id="UP000304840"/>
    </source>
</evidence>